<feature type="chain" id="PRO_5012372011" description="Lipoprotein" evidence="1">
    <location>
        <begin position="19"/>
        <end position="203"/>
    </location>
</feature>
<dbReference type="Proteomes" id="UP000193061">
    <property type="component" value="Unassembled WGS sequence"/>
</dbReference>
<dbReference type="EMBL" id="FWFX01000009">
    <property type="protein sequence ID" value="SLN55355.1"/>
    <property type="molecule type" value="Genomic_DNA"/>
</dbReference>
<name>A0A1X6ZM32_9RHOB</name>
<keyword evidence="3" id="KW-1185">Reference proteome</keyword>
<dbReference type="RefSeq" id="WP_085806478.1">
    <property type="nucleotide sequence ID" value="NZ_FWFX01000009.1"/>
</dbReference>
<keyword evidence="1" id="KW-0732">Signal</keyword>
<dbReference type="AlphaFoldDB" id="A0A1X6ZM32"/>
<accession>A0A1X6ZM32</accession>
<reference evidence="2 3" key="1">
    <citation type="submission" date="2017-03" db="EMBL/GenBank/DDBJ databases">
        <authorList>
            <person name="Afonso C.L."/>
            <person name="Miller P.J."/>
            <person name="Scott M.A."/>
            <person name="Spackman E."/>
            <person name="Goraichik I."/>
            <person name="Dimitrov K.M."/>
            <person name="Suarez D.L."/>
            <person name="Swayne D.E."/>
        </authorList>
    </citation>
    <scope>NUCLEOTIDE SEQUENCE [LARGE SCALE GENOMIC DNA]</scope>
    <source>
        <strain evidence="2 3">CECT 7450</strain>
    </source>
</reference>
<gene>
    <name evidence="2" type="ORF">ROA7450_02858</name>
</gene>
<dbReference type="OrthoDB" id="5339359at2"/>
<evidence type="ECO:0000313" key="2">
    <source>
        <dbReference type="EMBL" id="SLN55355.1"/>
    </source>
</evidence>
<evidence type="ECO:0008006" key="4">
    <source>
        <dbReference type="Google" id="ProtNLM"/>
    </source>
</evidence>
<proteinExistence type="predicted"/>
<sequence>MKIVRLFACLFLPLMVIAGCTPTPPNTSDALTRQDTSGQVAQTVAQDEVTKLTNAIMAMGPGIDPEEARRAANISYSYTAQLAREYEITDPPLIHNTKVNMGVKPRGLCWHWAEDMEKRLKQERFKTLQLHRAIANHDKAFRIEHSTAIVSRRGDTMEQGIILDPWRYGGTLFWSPLLEDTRYEWHPRAEVLAFKRELALAAQ</sequence>
<evidence type="ECO:0000313" key="3">
    <source>
        <dbReference type="Proteomes" id="UP000193061"/>
    </source>
</evidence>
<protein>
    <recommendedName>
        <fullName evidence="4">Lipoprotein</fullName>
    </recommendedName>
</protein>
<evidence type="ECO:0000256" key="1">
    <source>
        <dbReference type="SAM" id="SignalP"/>
    </source>
</evidence>
<dbReference type="PROSITE" id="PS51257">
    <property type="entry name" value="PROKAR_LIPOPROTEIN"/>
    <property type="match status" value="1"/>
</dbReference>
<feature type="signal peptide" evidence="1">
    <location>
        <begin position="1"/>
        <end position="18"/>
    </location>
</feature>
<organism evidence="2 3">
    <name type="scientific">Roseovarius albus</name>
    <dbReference type="NCBI Taxonomy" id="1247867"/>
    <lineage>
        <taxon>Bacteria</taxon>
        <taxon>Pseudomonadati</taxon>
        <taxon>Pseudomonadota</taxon>
        <taxon>Alphaproteobacteria</taxon>
        <taxon>Rhodobacterales</taxon>
        <taxon>Roseobacteraceae</taxon>
        <taxon>Roseovarius</taxon>
    </lineage>
</organism>